<keyword evidence="1" id="KW-0433">Leucine-rich repeat</keyword>
<feature type="compositionally biased region" description="Basic and acidic residues" evidence="3">
    <location>
        <begin position="570"/>
        <end position="583"/>
    </location>
</feature>
<protein>
    <submittedName>
        <fullName evidence="6">Protein windpipe</fullName>
    </submittedName>
</protein>
<keyword evidence="2" id="KW-0677">Repeat</keyword>
<reference evidence="6" key="1">
    <citation type="submission" date="2022-07" db="EMBL/GenBank/DDBJ databases">
        <authorList>
            <person name="Trinca V."/>
            <person name="Uliana J.V.C."/>
            <person name="Torres T.T."/>
            <person name="Ward R.J."/>
            <person name="Monesi N."/>
        </authorList>
    </citation>
    <scope>NUCLEOTIDE SEQUENCE</scope>
    <source>
        <strain evidence="6">HSMRA1968</strain>
        <tissue evidence="6">Whole embryos</tissue>
    </source>
</reference>
<feature type="signal peptide" evidence="5">
    <location>
        <begin position="1"/>
        <end position="18"/>
    </location>
</feature>
<dbReference type="OrthoDB" id="1741314at2759"/>
<dbReference type="PANTHER" id="PTHR24366">
    <property type="entry name" value="IG(IMMUNOGLOBULIN) AND LRR(LEUCINE RICH REPEAT) DOMAINS"/>
    <property type="match status" value="1"/>
</dbReference>
<dbReference type="InterPro" id="IPR032675">
    <property type="entry name" value="LRR_dom_sf"/>
</dbReference>
<keyword evidence="4" id="KW-0472">Membrane</keyword>
<organism evidence="6 7">
    <name type="scientific">Pseudolycoriella hygida</name>
    <dbReference type="NCBI Taxonomy" id="35572"/>
    <lineage>
        <taxon>Eukaryota</taxon>
        <taxon>Metazoa</taxon>
        <taxon>Ecdysozoa</taxon>
        <taxon>Arthropoda</taxon>
        <taxon>Hexapoda</taxon>
        <taxon>Insecta</taxon>
        <taxon>Pterygota</taxon>
        <taxon>Neoptera</taxon>
        <taxon>Endopterygota</taxon>
        <taxon>Diptera</taxon>
        <taxon>Nematocera</taxon>
        <taxon>Sciaroidea</taxon>
        <taxon>Sciaridae</taxon>
        <taxon>Pseudolycoriella</taxon>
    </lineage>
</organism>
<evidence type="ECO:0000256" key="4">
    <source>
        <dbReference type="SAM" id="Phobius"/>
    </source>
</evidence>
<feature type="compositionally biased region" description="Acidic residues" evidence="3">
    <location>
        <begin position="322"/>
        <end position="333"/>
    </location>
</feature>
<feature type="region of interest" description="Disordered" evidence="3">
    <location>
        <begin position="294"/>
        <end position="334"/>
    </location>
</feature>
<evidence type="ECO:0000256" key="2">
    <source>
        <dbReference type="ARBA" id="ARBA00022737"/>
    </source>
</evidence>
<feature type="compositionally biased region" description="Polar residues" evidence="3">
    <location>
        <begin position="524"/>
        <end position="538"/>
    </location>
</feature>
<feature type="region of interest" description="Disordered" evidence="3">
    <location>
        <begin position="524"/>
        <end position="601"/>
    </location>
</feature>
<name>A0A9Q0N3P8_9DIPT</name>
<gene>
    <name evidence="6" type="primary">wdp</name>
    <name evidence="6" type="ORF">Bhyg_07238</name>
</gene>
<dbReference type="SUPFAM" id="SSF52058">
    <property type="entry name" value="L domain-like"/>
    <property type="match status" value="1"/>
</dbReference>
<keyword evidence="7" id="KW-1185">Reference proteome</keyword>
<evidence type="ECO:0000256" key="5">
    <source>
        <dbReference type="SAM" id="SignalP"/>
    </source>
</evidence>
<feature type="transmembrane region" description="Helical" evidence="4">
    <location>
        <begin position="416"/>
        <end position="435"/>
    </location>
</feature>
<evidence type="ECO:0000256" key="3">
    <source>
        <dbReference type="SAM" id="MobiDB-lite"/>
    </source>
</evidence>
<feature type="chain" id="PRO_5040397016" evidence="5">
    <location>
        <begin position="19"/>
        <end position="646"/>
    </location>
</feature>
<dbReference type="Gene3D" id="3.80.10.10">
    <property type="entry name" value="Ribonuclease Inhibitor"/>
    <property type="match status" value="2"/>
</dbReference>
<dbReference type="EMBL" id="WJQU01000002">
    <property type="protein sequence ID" value="KAJ6642291.1"/>
    <property type="molecule type" value="Genomic_DNA"/>
</dbReference>
<keyword evidence="5" id="KW-0732">Signal</keyword>
<dbReference type="InterPro" id="IPR003591">
    <property type="entry name" value="Leu-rich_rpt_typical-subtyp"/>
</dbReference>
<dbReference type="PROSITE" id="PS51450">
    <property type="entry name" value="LRR"/>
    <property type="match status" value="2"/>
</dbReference>
<dbReference type="InterPro" id="IPR001611">
    <property type="entry name" value="Leu-rich_rpt"/>
</dbReference>
<sequence length="646" mass="72598">MSSYFWFLLLLMVTAATSECPQDCNCSKIRNQQTPHHDHATCTTLQNVKRNFPEIHSLDLSSTNLETIPVELSLLQNVTHLDLSKNHLTKLTKLNSRIRSLDLSHNRLTSSEILKILPKIRILNLSYNQITHLPLDVTYFKSLKSINLIGNRIDCSCETLIVRDWLHQQNVHMNKHLICASPMEVRHQPWDKVSRTKMCSTDEEIENVIESHSRSSREVELSDFIAEEFLPYDSHSILKRQVPSEDILNDEGSGLEDITEEPVDALGVMDVGSGEGSGTDPDIDIEAIENVSPEDYDDEEEELEASGSGFGAFGLDDNSVTTEEEQPTTEEPDDRYYDEITKKPVELNIFEGNRPQDETTLAPVEESVIQKIEHKDTQRVASVPLPPAETAPIELANNSLGNESTSKPADKSKSTYILLAVLGILLVSLILFVVIKRRKSRRRPYSNNDAENIREIEMLDMKKNTNGKPANAEIVPLMPKKDEPKIERGMGSPNKEINSNIQPLHPTSYPKVDAVPLKQNDVPQTNEPLPENNNNFTEIQPEPTTEIPKPVDEIDENKSNQPIQNGHNGHLSDDEVFLPKEPEEPQEPAIKRYSPVYSPETGRVKIKLTETPKPKTPMLVTRSRSNAGAYITTPNLNIRSTSANGQ</sequence>
<proteinExistence type="predicted"/>
<evidence type="ECO:0000256" key="1">
    <source>
        <dbReference type="ARBA" id="ARBA00022614"/>
    </source>
</evidence>
<keyword evidence="4" id="KW-0812">Transmembrane</keyword>
<dbReference type="SMART" id="SM00369">
    <property type="entry name" value="LRR_TYP"/>
    <property type="match status" value="3"/>
</dbReference>
<keyword evidence="4" id="KW-1133">Transmembrane helix</keyword>
<dbReference type="AlphaFoldDB" id="A0A9Q0N3P8"/>
<accession>A0A9Q0N3P8</accession>
<evidence type="ECO:0000313" key="6">
    <source>
        <dbReference type="EMBL" id="KAJ6642291.1"/>
    </source>
</evidence>
<dbReference type="PRINTS" id="PR00019">
    <property type="entry name" value="LEURICHRPT"/>
</dbReference>
<comment type="caution">
    <text evidence="6">The sequence shown here is derived from an EMBL/GenBank/DDBJ whole genome shotgun (WGS) entry which is preliminary data.</text>
</comment>
<dbReference type="PANTHER" id="PTHR24366:SF96">
    <property type="entry name" value="LEUCINE RICH REPEAT CONTAINING 53"/>
    <property type="match status" value="1"/>
</dbReference>
<dbReference type="Proteomes" id="UP001151699">
    <property type="component" value="Chromosome B"/>
</dbReference>
<feature type="compositionally biased region" description="Acidic residues" evidence="3">
    <location>
        <begin position="294"/>
        <end position="304"/>
    </location>
</feature>
<feature type="compositionally biased region" description="Basic and acidic residues" evidence="3">
    <location>
        <begin position="549"/>
        <end position="558"/>
    </location>
</feature>
<evidence type="ECO:0000313" key="7">
    <source>
        <dbReference type="Proteomes" id="UP001151699"/>
    </source>
</evidence>